<protein>
    <recommendedName>
        <fullName evidence="3">Secreted protein</fullName>
    </recommendedName>
</protein>
<name>A0A0G4I611_9ALVE</name>
<dbReference type="VEuPathDB" id="CryptoDB:Cvel_11258"/>
<accession>A0A0G4I611</accession>
<feature type="signal peptide" evidence="1">
    <location>
        <begin position="1"/>
        <end position="19"/>
    </location>
</feature>
<proteinExistence type="predicted"/>
<dbReference type="EMBL" id="CDMZ01005242">
    <property type="protein sequence ID" value="CEM52425.1"/>
    <property type="molecule type" value="Genomic_DNA"/>
</dbReference>
<evidence type="ECO:0000256" key="1">
    <source>
        <dbReference type="SAM" id="SignalP"/>
    </source>
</evidence>
<evidence type="ECO:0000313" key="2">
    <source>
        <dbReference type="EMBL" id="CEM52425.1"/>
    </source>
</evidence>
<sequence>MIDVACLVLLEVLLRLGGCFPFMQVDERVPAASSQRPPFVRRIASRQILKEAVHVLGGSHLYIRSPKTQPSSRMEGGQPRYTCHRHYTLDGAGESSLQGV</sequence>
<dbReference type="AlphaFoldDB" id="A0A0G4I611"/>
<feature type="chain" id="PRO_5005192380" description="Secreted protein" evidence="1">
    <location>
        <begin position="20"/>
        <end position="100"/>
    </location>
</feature>
<reference evidence="2" key="1">
    <citation type="submission" date="2014-11" db="EMBL/GenBank/DDBJ databases">
        <authorList>
            <person name="Otto D Thomas"/>
            <person name="Naeem Raeece"/>
        </authorList>
    </citation>
    <scope>NUCLEOTIDE SEQUENCE</scope>
</reference>
<organism evidence="2">
    <name type="scientific">Chromera velia CCMP2878</name>
    <dbReference type="NCBI Taxonomy" id="1169474"/>
    <lineage>
        <taxon>Eukaryota</taxon>
        <taxon>Sar</taxon>
        <taxon>Alveolata</taxon>
        <taxon>Colpodellida</taxon>
        <taxon>Chromeraceae</taxon>
        <taxon>Chromera</taxon>
    </lineage>
</organism>
<keyword evidence="1" id="KW-0732">Signal</keyword>
<gene>
    <name evidence="2" type="ORF">Cvel_11258</name>
</gene>
<evidence type="ECO:0008006" key="3">
    <source>
        <dbReference type="Google" id="ProtNLM"/>
    </source>
</evidence>